<evidence type="ECO:0000256" key="1">
    <source>
        <dbReference type="SAM" id="Phobius"/>
    </source>
</evidence>
<feature type="transmembrane region" description="Helical" evidence="1">
    <location>
        <begin position="6"/>
        <end position="30"/>
    </location>
</feature>
<organism evidence="2">
    <name type="scientific">Caudovirales sp. ctUL28</name>
    <dbReference type="NCBI Taxonomy" id="2826778"/>
    <lineage>
        <taxon>Viruses</taxon>
        <taxon>Duplodnaviria</taxon>
        <taxon>Heunggongvirae</taxon>
        <taxon>Uroviricota</taxon>
        <taxon>Caudoviricetes</taxon>
    </lineage>
</organism>
<keyword evidence="1" id="KW-1133">Transmembrane helix</keyword>
<proteinExistence type="predicted"/>
<sequence length="34" mass="3809">MSSTVWFFIGVLTGSLVATAAILLTVEWLLKRKR</sequence>
<evidence type="ECO:0000313" key="2">
    <source>
        <dbReference type="EMBL" id="DAD86214.1"/>
    </source>
</evidence>
<accession>A0A8S5MV32</accession>
<keyword evidence="1" id="KW-0812">Transmembrane</keyword>
<reference evidence="2" key="1">
    <citation type="journal article" date="2021" name="Proc. Natl. Acad. Sci. U.S.A.">
        <title>A Catalog of Tens of Thousands of Viruses from Human Metagenomes Reveals Hidden Associations with Chronic Diseases.</title>
        <authorList>
            <person name="Tisza M.J."/>
            <person name="Buck C.B."/>
        </authorList>
    </citation>
    <scope>NUCLEOTIDE SEQUENCE</scope>
    <source>
        <strain evidence="2">CtUL28</strain>
    </source>
</reference>
<protein>
    <submittedName>
        <fullName evidence="2">Uncharacterized protein</fullName>
    </submittedName>
</protein>
<dbReference type="EMBL" id="BK014996">
    <property type="protein sequence ID" value="DAD86214.1"/>
    <property type="molecule type" value="Genomic_DNA"/>
</dbReference>
<name>A0A8S5MV32_9CAUD</name>
<keyword evidence="1" id="KW-0472">Membrane</keyword>